<proteinExistence type="predicted"/>
<accession>A0A9K3GP21</accession>
<dbReference type="EMBL" id="BDIP01005611">
    <property type="protein sequence ID" value="GIQ89953.1"/>
    <property type="molecule type" value="Genomic_DNA"/>
</dbReference>
<protein>
    <submittedName>
        <fullName evidence="1">Uncharacterized protein</fullName>
    </submittedName>
</protein>
<sequence length="86" mass="9577">EYSTYNVTAWSVSSDFGPLSLDTPQALQLELMLAALGVVPYMNTWTETHAPYLPVKGSYYDWTGVYAMMQVPESVSFCIPMVVTSK</sequence>
<dbReference type="AlphaFoldDB" id="A0A9K3GP21"/>
<dbReference type="Proteomes" id="UP000265618">
    <property type="component" value="Unassembled WGS sequence"/>
</dbReference>
<name>A0A9K3GP21_9EUKA</name>
<gene>
    <name evidence="1" type="ORF">KIPB_012574</name>
</gene>
<evidence type="ECO:0000313" key="2">
    <source>
        <dbReference type="Proteomes" id="UP000265618"/>
    </source>
</evidence>
<comment type="caution">
    <text evidence="1">The sequence shown here is derived from an EMBL/GenBank/DDBJ whole genome shotgun (WGS) entry which is preliminary data.</text>
</comment>
<keyword evidence="2" id="KW-1185">Reference proteome</keyword>
<evidence type="ECO:0000313" key="1">
    <source>
        <dbReference type="EMBL" id="GIQ89953.1"/>
    </source>
</evidence>
<organism evidence="1 2">
    <name type="scientific">Kipferlia bialata</name>
    <dbReference type="NCBI Taxonomy" id="797122"/>
    <lineage>
        <taxon>Eukaryota</taxon>
        <taxon>Metamonada</taxon>
        <taxon>Carpediemonas-like organisms</taxon>
        <taxon>Kipferlia</taxon>
    </lineage>
</organism>
<reference evidence="1 2" key="1">
    <citation type="journal article" date="2018" name="PLoS ONE">
        <title>The draft genome of Kipferlia bialata reveals reductive genome evolution in fornicate parasites.</title>
        <authorList>
            <person name="Tanifuji G."/>
            <person name="Takabayashi S."/>
            <person name="Kume K."/>
            <person name="Takagi M."/>
            <person name="Nakayama T."/>
            <person name="Kamikawa R."/>
            <person name="Inagaki Y."/>
            <person name="Hashimoto T."/>
        </authorList>
    </citation>
    <scope>NUCLEOTIDE SEQUENCE [LARGE SCALE GENOMIC DNA]</scope>
    <source>
        <strain evidence="1">NY0173</strain>
    </source>
</reference>
<feature type="non-terminal residue" evidence="1">
    <location>
        <position position="1"/>
    </location>
</feature>